<reference evidence="14" key="1">
    <citation type="journal article" date="2019" name="Int. J. Syst. Evol. Microbiol.">
        <title>The Global Catalogue of Microorganisms (GCM) 10K type strain sequencing project: providing services to taxonomists for standard genome sequencing and annotation.</title>
        <authorList>
            <consortium name="The Broad Institute Genomics Platform"/>
            <consortium name="The Broad Institute Genome Sequencing Center for Infectious Disease"/>
            <person name="Wu L."/>
            <person name="Ma J."/>
        </authorList>
    </citation>
    <scope>NUCLEOTIDE SEQUENCE [LARGE SCALE GENOMIC DNA]</scope>
    <source>
        <strain evidence="14">JCM 18409</strain>
    </source>
</reference>
<evidence type="ECO:0000256" key="5">
    <source>
        <dbReference type="ARBA" id="ARBA00022989"/>
    </source>
</evidence>
<evidence type="ECO:0000256" key="10">
    <source>
        <dbReference type="ARBA" id="ARBA00030803"/>
    </source>
</evidence>
<feature type="domain" description="Anti-sigma-K factor RskA N-terminal" evidence="12">
    <location>
        <begin position="6"/>
        <end position="39"/>
    </location>
</feature>
<evidence type="ECO:0000313" key="13">
    <source>
        <dbReference type="EMBL" id="GAA5037601.1"/>
    </source>
</evidence>
<comment type="subcellular location">
    <subcellularLocation>
        <location evidence="2">Cell membrane</location>
    </subcellularLocation>
    <subcellularLocation>
        <location evidence="1">Membrane</location>
        <topology evidence="1">Single-pass membrane protein</topology>
    </subcellularLocation>
</comment>
<proteinExistence type="predicted"/>
<keyword evidence="7" id="KW-0472">Membrane</keyword>
<gene>
    <name evidence="13" type="ORF">GCM10023335_85890</name>
</gene>
<evidence type="ECO:0000259" key="11">
    <source>
        <dbReference type="Pfam" id="PF10099"/>
    </source>
</evidence>
<keyword evidence="6" id="KW-0805">Transcription regulation</keyword>
<keyword evidence="8" id="KW-0804">Transcription</keyword>
<dbReference type="Gene3D" id="1.10.10.1320">
    <property type="entry name" value="Anti-sigma factor, zinc-finger domain"/>
    <property type="match status" value="1"/>
</dbReference>
<evidence type="ECO:0000256" key="6">
    <source>
        <dbReference type="ARBA" id="ARBA00023015"/>
    </source>
</evidence>
<keyword evidence="4" id="KW-0812">Transmembrane</keyword>
<dbReference type="Proteomes" id="UP001501759">
    <property type="component" value="Unassembled WGS sequence"/>
</dbReference>
<dbReference type="EMBL" id="BAABKB010000047">
    <property type="protein sequence ID" value="GAA5037601.1"/>
    <property type="molecule type" value="Genomic_DNA"/>
</dbReference>
<organism evidence="13 14">
    <name type="scientific">Streptomyces siamensis</name>
    <dbReference type="NCBI Taxonomy" id="1274986"/>
    <lineage>
        <taxon>Bacteria</taxon>
        <taxon>Bacillati</taxon>
        <taxon>Actinomycetota</taxon>
        <taxon>Actinomycetes</taxon>
        <taxon>Kitasatosporales</taxon>
        <taxon>Streptomycetaceae</taxon>
        <taxon>Streptomyces</taxon>
    </lineage>
</organism>
<dbReference type="InterPro" id="IPR041916">
    <property type="entry name" value="Anti_sigma_zinc_sf"/>
</dbReference>
<dbReference type="InterPro" id="IPR051474">
    <property type="entry name" value="Anti-sigma-K/W_factor"/>
</dbReference>
<evidence type="ECO:0000256" key="9">
    <source>
        <dbReference type="ARBA" id="ARBA00029829"/>
    </source>
</evidence>
<evidence type="ECO:0000256" key="4">
    <source>
        <dbReference type="ARBA" id="ARBA00022692"/>
    </source>
</evidence>
<dbReference type="PANTHER" id="PTHR37461">
    <property type="entry name" value="ANTI-SIGMA-K FACTOR RSKA"/>
    <property type="match status" value="1"/>
</dbReference>
<evidence type="ECO:0000313" key="14">
    <source>
        <dbReference type="Proteomes" id="UP001501759"/>
    </source>
</evidence>
<evidence type="ECO:0000256" key="8">
    <source>
        <dbReference type="ARBA" id="ARBA00023163"/>
    </source>
</evidence>
<keyword evidence="3" id="KW-1003">Cell membrane</keyword>
<evidence type="ECO:0000259" key="12">
    <source>
        <dbReference type="Pfam" id="PF22618"/>
    </source>
</evidence>
<keyword evidence="14" id="KW-1185">Reference proteome</keyword>
<name>A0ABP9JN44_9ACTN</name>
<keyword evidence="5" id="KW-1133">Transmembrane helix</keyword>
<dbReference type="Pfam" id="PF22618">
    <property type="entry name" value="RskA_N"/>
    <property type="match status" value="1"/>
</dbReference>
<evidence type="ECO:0000256" key="1">
    <source>
        <dbReference type="ARBA" id="ARBA00004167"/>
    </source>
</evidence>
<dbReference type="InterPro" id="IPR018764">
    <property type="entry name" value="RskA_C"/>
</dbReference>
<evidence type="ECO:0000256" key="7">
    <source>
        <dbReference type="ARBA" id="ARBA00023136"/>
    </source>
</evidence>
<evidence type="ECO:0000256" key="3">
    <source>
        <dbReference type="ARBA" id="ARBA00022475"/>
    </source>
</evidence>
<sequence>MRTADLHTLTGAYALHALDDDERARFEAHSADCDACTQEVLELRAAAARLALAVTVSPSPALKSEVMRRITAVRQEAPRTVPLTRPGRLAARAHRMSRWVPAACLAAAALFGGVAVWQHDRAEEAQDRARQSERQGDELASVLAAPDARTRTAKLADGATGTVVVSKGLDRAVFIASGMAAPPDGKVYQLWFDDGGSMRSAGLMDPGRTDEAVLMRGPVDRASGLGVTVEPAGGSTEPTSAPVALLDFPA</sequence>
<feature type="domain" description="Anti-sigma K factor RskA C-terminal" evidence="11">
    <location>
        <begin position="105"/>
        <end position="243"/>
    </location>
</feature>
<dbReference type="InterPro" id="IPR053877">
    <property type="entry name" value="RskA_N"/>
</dbReference>
<dbReference type="PANTHER" id="PTHR37461:SF1">
    <property type="entry name" value="ANTI-SIGMA-K FACTOR RSKA"/>
    <property type="match status" value="1"/>
</dbReference>
<evidence type="ECO:0000256" key="2">
    <source>
        <dbReference type="ARBA" id="ARBA00004236"/>
    </source>
</evidence>
<dbReference type="Pfam" id="PF10099">
    <property type="entry name" value="RskA_C"/>
    <property type="match status" value="1"/>
</dbReference>
<accession>A0ABP9JN44</accession>
<dbReference type="RefSeq" id="WP_345658398.1">
    <property type="nucleotide sequence ID" value="NZ_BAABKB010000047.1"/>
</dbReference>
<protein>
    <recommendedName>
        <fullName evidence="10">Regulator of SigK</fullName>
    </recommendedName>
    <alternativeName>
        <fullName evidence="9">Sigma-K anti-sigma factor RskA</fullName>
    </alternativeName>
</protein>
<comment type="caution">
    <text evidence="13">The sequence shown here is derived from an EMBL/GenBank/DDBJ whole genome shotgun (WGS) entry which is preliminary data.</text>
</comment>